<accession>A0A9Q6LM38</accession>
<gene>
    <name evidence="1" type="ORF">Psal009_02260</name>
</gene>
<dbReference type="EMBL" id="CP038908">
    <property type="protein sequence ID" value="QGO06349.1"/>
    <property type="molecule type" value="Genomic_DNA"/>
</dbReference>
<dbReference type="GeneID" id="66741452"/>
<proteinExistence type="predicted"/>
<organism evidence="1 2">
    <name type="scientific">Piscirickettsia salmonis</name>
    <dbReference type="NCBI Taxonomy" id="1238"/>
    <lineage>
        <taxon>Bacteria</taxon>
        <taxon>Pseudomonadati</taxon>
        <taxon>Pseudomonadota</taxon>
        <taxon>Gammaproteobacteria</taxon>
        <taxon>Thiotrichales</taxon>
        <taxon>Piscirickettsiaceae</taxon>
        <taxon>Piscirickettsia</taxon>
    </lineage>
</organism>
<name>A0A9Q6LM38_PISSA</name>
<evidence type="ECO:0000313" key="1">
    <source>
        <dbReference type="EMBL" id="QGO06349.1"/>
    </source>
</evidence>
<dbReference type="RefSeq" id="WP_036779999.1">
    <property type="nucleotide sequence ID" value="NZ_CP013773.1"/>
</dbReference>
<evidence type="ECO:0000313" key="2">
    <source>
        <dbReference type="Proteomes" id="UP000422232"/>
    </source>
</evidence>
<protein>
    <submittedName>
        <fullName evidence="1">Uncharacterized protein</fullName>
    </submittedName>
</protein>
<keyword evidence="2" id="KW-1185">Reference proteome</keyword>
<reference evidence="1 2" key="1">
    <citation type="submission" date="2019-04" db="EMBL/GenBank/DDBJ databases">
        <title>Complete genome sequencing of Piscirickettsia salmonis strain Psal-009.</title>
        <authorList>
            <person name="Schober I."/>
            <person name="Bunk B."/>
            <person name="Sproer C."/>
            <person name="Carril G.P."/>
            <person name="Riedel T."/>
            <person name="Flores-Herrera P.A."/>
            <person name="Nourdin-Galindo G."/>
            <person name="Marshall S.H."/>
            <person name="Overmann J."/>
        </authorList>
    </citation>
    <scope>NUCLEOTIDE SEQUENCE [LARGE SCALE GENOMIC DNA]</scope>
    <source>
        <strain evidence="1 2">Psal-009</strain>
    </source>
</reference>
<dbReference type="AlphaFoldDB" id="A0A9Q6LM38"/>
<dbReference type="Proteomes" id="UP000422232">
    <property type="component" value="Chromosome"/>
</dbReference>
<sequence>MVAFDVYKCSAELYVDKGLDIWWPRDELKASSVRTGETGLKAFFASDLLIKYGERIGPERYAAIRYTGFDRTKSPIFDQIMLDTGCTSYPRTPISFSLWLEKKGNIDYSAQSVAYVPTPNDFYQFRLPKALLNSFIPYTNKVS</sequence>